<dbReference type="InterPro" id="IPR021109">
    <property type="entry name" value="Peptidase_aspartic_dom_sf"/>
</dbReference>
<evidence type="ECO:0000313" key="3">
    <source>
        <dbReference type="Proteomes" id="UP000823674"/>
    </source>
</evidence>
<feature type="region of interest" description="Disordered" evidence="1">
    <location>
        <begin position="696"/>
        <end position="719"/>
    </location>
</feature>
<dbReference type="EMBL" id="JADBGQ010000007">
    <property type="protein sequence ID" value="KAG5388836.1"/>
    <property type="molecule type" value="Genomic_DNA"/>
</dbReference>
<keyword evidence="3" id="KW-1185">Reference proteome</keyword>
<sequence length="879" mass="99492">MGQIQGGGLDIDRCTRLGIDRCRRLFYWMSDRAWLVRGPIAILKLTQIKEFETGLGGGNLQSSLSKRTLGYRSKRSEQNLVATTIKCMPNSTRSNKDKHLLFSEDPAHLERTIRKDQRSTSIDAAAFTSTDSRTQPWTDTRPSSSTNLHRLTSIDTTPHTSIDPQSRNMVAIVILRQDENGNLYDQDGHLRNATGQKLDAQENVIPDTDATGAAQPVKIDRPHEPAVDRQRETNIDRHPAPPIDRHAPLTYQVRLPSIDNDRINALRPPCKPLANPPEPTTNPSDPTPEPMQVDEATEGRRLRKRKEKIPKNLKRKANEKEMDGFTKRVLRTPVEKPLDEVYFIHRLWMFFKETKETEEDIRRMFHHVRQIMKLRITLKKKSDPRKFAIPCVVKGIEFPHALCDTGASVSILPKVMADQLGLKIEPSSESFTFVDLSERSSGGIIRDLEVQIGNALVPIDFHVVDIKLNWNSSLLLGRAFLPTVGVVCDMNTNRLYPDVHYDPFRVVRQQINLVELGNDLGYIAACHCGAEYAAEYSESIDTQTTSSIDSNESPTTDENYPTSLDGKHLVDYFTLPDQCYPDFAFQQPNNRGRDDYSIGSWAEKEYDEDYWKERAIETAMHDADIHAIPSTTRVHHQSTESTQHRSIPTLIQQNDLLHRSIPHLVLRSILKTLPLKRKHGIFQFQVEETSIRSIQSKNHNSADKRLSSIDTPVSTSIDPHSKPQLSLFTKKNMSIDYDFLIPDEFGIFRDPDGNARAMDGRILQVSREDIADILQLANGPDNLFKQQRSIPDNIPAVPDEYPKANTTEIGSHKSCRPVSQASIDKGNTNVARQATFTIRLTYVKNLDIALMTSMEPESSDGNRRTNMVSTEMSLDMQGA</sequence>
<proteinExistence type="predicted"/>
<feature type="compositionally biased region" description="Pro residues" evidence="1">
    <location>
        <begin position="269"/>
        <end position="289"/>
    </location>
</feature>
<gene>
    <name evidence="2" type="primary">A08g505410.1_BraROA</name>
    <name evidence="2" type="ORF">IGI04_030377</name>
</gene>
<feature type="region of interest" description="Disordered" evidence="1">
    <location>
        <begin position="130"/>
        <end position="163"/>
    </location>
</feature>
<dbReference type="CDD" id="cd00303">
    <property type="entry name" value="retropepsin_like"/>
    <property type="match status" value="1"/>
</dbReference>
<feature type="compositionally biased region" description="Basic residues" evidence="1">
    <location>
        <begin position="301"/>
        <end position="315"/>
    </location>
</feature>
<evidence type="ECO:0000256" key="1">
    <source>
        <dbReference type="SAM" id="MobiDB-lite"/>
    </source>
</evidence>
<evidence type="ECO:0008006" key="4">
    <source>
        <dbReference type="Google" id="ProtNLM"/>
    </source>
</evidence>
<organism evidence="2 3">
    <name type="scientific">Brassica rapa subsp. trilocularis</name>
    <dbReference type="NCBI Taxonomy" id="1813537"/>
    <lineage>
        <taxon>Eukaryota</taxon>
        <taxon>Viridiplantae</taxon>
        <taxon>Streptophyta</taxon>
        <taxon>Embryophyta</taxon>
        <taxon>Tracheophyta</taxon>
        <taxon>Spermatophyta</taxon>
        <taxon>Magnoliopsida</taxon>
        <taxon>eudicotyledons</taxon>
        <taxon>Gunneridae</taxon>
        <taxon>Pentapetalae</taxon>
        <taxon>rosids</taxon>
        <taxon>malvids</taxon>
        <taxon>Brassicales</taxon>
        <taxon>Brassicaceae</taxon>
        <taxon>Brassiceae</taxon>
        <taxon>Brassica</taxon>
    </lineage>
</organism>
<dbReference type="Pfam" id="PF13975">
    <property type="entry name" value="gag-asp_proteas"/>
    <property type="match status" value="1"/>
</dbReference>
<comment type="caution">
    <text evidence="2">The sequence shown here is derived from an EMBL/GenBank/DDBJ whole genome shotgun (WGS) entry which is preliminary data.</text>
</comment>
<accession>A0ABQ7LUH8</accession>
<reference evidence="2 3" key="1">
    <citation type="submission" date="2021-03" db="EMBL/GenBank/DDBJ databases">
        <authorList>
            <person name="King G.J."/>
            <person name="Bancroft I."/>
            <person name="Baten A."/>
            <person name="Bloomfield J."/>
            <person name="Borpatragohain P."/>
            <person name="He Z."/>
            <person name="Irish N."/>
            <person name="Irwin J."/>
            <person name="Liu K."/>
            <person name="Mauleon R.P."/>
            <person name="Moore J."/>
            <person name="Morris R."/>
            <person name="Ostergaard L."/>
            <person name="Wang B."/>
            <person name="Wells R."/>
        </authorList>
    </citation>
    <scope>NUCLEOTIDE SEQUENCE [LARGE SCALE GENOMIC DNA]</scope>
    <source>
        <strain evidence="2">R-o-18</strain>
        <tissue evidence="2">Leaf</tissue>
    </source>
</reference>
<dbReference type="PANTHER" id="PTHR33067:SF31">
    <property type="entry name" value="RNA-DIRECTED DNA POLYMERASE"/>
    <property type="match status" value="1"/>
</dbReference>
<dbReference type="Proteomes" id="UP000823674">
    <property type="component" value="Chromosome A08"/>
</dbReference>
<feature type="compositionally biased region" description="Polar residues" evidence="1">
    <location>
        <begin position="708"/>
        <end position="719"/>
    </location>
</feature>
<feature type="region of interest" description="Disordered" evidence="1">
    <location>
        <begin position="266"/>
        <end position="319"/>
    </location>
</feature>
<evidence type="ECO:0000313" key="2">
    <source>
        <dbReference type="EMBL" id="KAG5388836.1"/>
    </source>
</evidence>
<dbReference type="Gene3D" id="2.40.70.10">
    <property type="entry name" value="Acid Proteases"/>
    <property type="match status" value="1"/>
</dbReference>
<dbReference type="SUPFAM" id="SSF50630">
    <property type="entry name" value="Acid proteases"/>
    <property type="match status" value="1"/>
</dbReference>
<name>A0ABQ7LUH8_BRACM</name>
<dbReference type="PANTHER" id="PTHR33067">
    <property type="entry name" value="RNA-DIRECTED DNA POLYMERASE-RELATED"/>
    <property type="match status" value="1"/>
</dbReference>
<protein>
    <recommendedName>
        <fullName evidence="4">Aspartic peptidase DDI1-type domain-containing protein</fullName>
    </recommendedName>
</protein>